<keyword evidence="3" id="KW-1185">Reference proteome</keyword>
<keyword evidence="1" id="KW-0732">Signal</keyword>
<evidence type="ECO:0000313" key="2">
    <source>
        <dbReference type="EMBL" id="KAK7103318.1"/>
    </source>
</evidence>
<proteinExistence type="predicted"/>
<dbReference type="Gene3D" id="3.20.20.80">
    <property type="entry name" value="Glycosidases"/>
    <property type="match status" value="1"/>
</dbReference>
<name>A0AAN9BDN3_9CAEN</name>
<protein>
    <recommendedName>
        <fullName evidence="4">Mannan endo-1,4-beta-mannosidase</fullName>
    </recommendedName>
</protein>
<dbReference type="SUPFAM" id="SSF51445">
    <property type="entry name" value="(Trans)glycosidases"/>
    <property type="match status" value="1"/>
</dbReference>
<dbReference type="AlphaFoldDB" id="A0AAN9BDN3"/>
<reference evidence="2 3" key="1">
    <citation type="submission" date="2024-02" db="EMBL/GenBank/DDBJ databases">
        <title>Chromosome-scale genome assembly of the rough periwinkle Littorina saxatilis.</title>
        <authorList>
            <person name="De Jode A."/>
            <person name="Faria R."/>
            <person name="Formenti G."/>
            <person name="Sims Y."/>
            <person name="Smith T.P."/>
            <person name="Tracey A."/>
            <person name="Wood J.M.D."/>
            <person name="Zagrodzka Z.B."/>
            <person name="Johannesson K."/>
            <person name="Butlin R.K."/>
            <person name="Leder E.H."/>
        </authorList>
    </citation>
    <scope>NUCLEOTIDE SEQUENCE [LARGE SCALE GENOMIC DNA]</scope>
    <source>
        <strain evidence="2">Snail1</strain>
        <tissue evidence="2">Muscle</tissue>
    </source>
</reference>
<dbReference type="PANTHER" id="PTHR37398:SF3">
    <property type="entry name" value="GLYCOSIDE HYDROLASE FAMILY 5 DOMAIN-CONTAINING PROTEIN"/>
    <property type="match status" value="1"/>
</dbReference>
<organism evidence="2 3">
    <name type="scientific">Littorina saxatilis</name>
    <dbReference type="NCBI Taxonomy" id="31220"/>
    <lineage>
        <taxon>Eukaryota</taxon>
        <taxon>Metazoa</taxon>
        <taxon>Spiralia</taxon>
        <taxon>Lophotrochozoa</taxon>
        <taxon>Mollusca</taxon>
        <taxon>Gastropoda</taxon>
        <taxon>Caenogastropoda</taxon>
        <taxon>Littorinimorpha</taxon>
        <taxon>Littorinoidea</taxon>
        <taxon>Littorinidae</taxon>
        <taxon>Littorina</taxon>
    </lineage>
</organism>
<evidence type="ECO:0000313" key="3">
    <source>
        <dbReference type="Proteomes" id="UP001374579"/>
    </source>
</evidence>
<feature type="signal peptide" evidence="1">
    <location>
        <begin position="1"/>
        <end position="20"/>
    </location>
</feature>
<dbReference type="InterPro" id="IPR017853">
    <property type="entry name" value="GH"/>
</dbReference>
<comment type="caution">
    <text evidence="2">The sequence shown here is derived from an EMBL/GenBank/DDBJ whole genome shotgun (WGS) entry which is preliminary data.</text>
</comment>
<sequence length="407" mass="45271">MSTVITFLLFGPLACCLVEAGSKLAITVNKTRFYIGNERFFLSGANTAWVNYGADFGNNQYEQSRQEFLYLLSNISDAGGNSMRTWVHVDGHTSPHFNSTGYVIGLDKDGTFLADFGRYLDDARARNILVFATLWNGAVVNPQNGSLLEGLITDESKLQSYIDHALIPWVTAVKNHPAMGGWEIINEMEGLLITGERSHEPCFDTRFLVGSTAGFAGERNHLKDLLRFLNWQTDAIRSVDPQALVTSGSWRQWSQSGALGGRNLYSDHCLLKAGGRPQGTLTFYSTHVYAILDLFFWPDAAFKHVMTDYELDKPLVLAEFSQAGGARMTITDQFLWAYQKGYSGAWSWQSVSSGGASDTLKTQVKGIHSLKGSNNQTQGGRIAIHIQKTKSSWFVSRLLQWMISWFG</sequence>
<evidence type="ECO:0000256" key="1">
    <source>
        <dbReference type="SAM" id="SignalP"/>
    </source>
</evidence>
<dbReference type="Proteomes" id="UP001374579">
    <property type="component" value="Unassembled WGS sequence"/>
</dbReference>
<gene>
    <name evidence="2" type="ORF">V1264_018244</name>
</gene>
<evidence type="ECO:0008006" key="4">
    <source>
        <dbReference type="Google" id="ProtNLM"/>
    </source>
</evidence>
<accession>A0AAN9BDN3</accession>
<dbReference type="PANTHER" id="PTHR37398">
    <property type="entry name" value="ENDO-BETA-1,4-MANNANASE"/>
    <property type="match status" value="1"/>
</dbReference>
<feature type="chain" id="PRO_5042984727" description="Mannan endo-1,4-beta-mannosidase" evidence="1">
    <location>
        <begin position="21"/>
        <end position="407"/>
    </location>
</feature>
<dbReference type="EMBL" id="JBAMIC010000008">
    <property type="protein sequence ID" value="KAK7103318.1"/>
    <property type="molecule type" value="Genomic_DNA"/>
</dbReference>